<evidence type="ECO:0000313" key="2">
    <source>
        <dbReference type="EnsemblMetazoa" id="GPPI007089-PA"/>
    </source>
</evidence>
<keyword evidence="1" id="KW-1133">Transmembrane helix</keyword>
<proteinExistence type="predicted"/>
<reference evidence="2" key="2">
    <citation type="submission" date="2020-05" db="UniProtKB">
        <authorList>
            <consortium name="EnsemblMetazoa"/>
        </authorList>
    </citation>
    <scope>IDENTIFICATION</scope>
    <source>
        <strain evidence="2">IAEA</strain>
    </source>
</reference>
<dbReference type="EMBL" id="JXJN01002835">
    <property type="status" value="NOT_ANNOTATED_CDS"/>
    <property type="molecule type" value="Genomic_DNA"/>
</dbReference>
<keyword evidence="3" id="KW-1185">Reference proteome</keyword>
<keyword evidence="1" id="KW-0472">Membrane</keyword>
<organism evidence="2 3">
    <name type="scientific">Glossina palpalis gambiensis</name>
    <dbReference type="NCBI Taxonomy" id="67801"/>
    <lineage>
        <taxon>Eukaryota</taxon>
        <taxon>Metazoa</taxon>
        <taxon>Ecdysozoa</taxon>
        <taxon>Arthropoda</taxon>
        <taxon>Hexapoda</taxon>
        <taxon>Insecta</taxon>
        <taxon>Pterygota</taxon>
        <taxon>Neoptera</taxon>
        <taxon>Endopterygota</taxon>
        <taxon>Diptera</taxon>
        <taxon>Brachycera</taxon>
        <taxon>Muscomorpha</taxon>
        <taxon>Hippoboscoidea</taxon>
        <taxon>Glossinidae</taxon>
        <taxon>Glossina</taxon>
    </lineage>
</organism>
<sequence length="72" mass="8271">MACRVAEVIDFYFYSSDFVKLTEKFNSNLCSEEHTVQKLFTPLNANVIAFEVCVIFQVIVLIRIGAFVILFD</sequence>
<dbReference type="EnsemblMetazoa" id="GPPI007089-RA">
    <property type="protein sequence ID" value="GPPI007089-PA"/>
    <property type="gene ID" value="GPPI007089"/>
</dbReference>
<dbReference type="Proteomes" id="UP000092460">
    <property type="component" value="Unassembled WGS sequence"/>
</dbReference>
<evidence type="ECO:0000256" key="1">
    <source>
        <dbReference type="SAM" id="Phobius"/>
    </source>
</evidence>
<protein>
    <submittedName>
        <fullName evidence="2">Uncharacterized protein</fullName>
    </submittedName>
</protein>
<dbReference type="VEuPathDB" id="VectorBase:GPPI007089"/>
<name>A0A1B0ASK0_9MUSC</name>
<dbReference type="AlphaFoldDB" id="A0A1B0ASK0"/>
<accession>A0A1B0ASK0</accession>
<feature type="transmembrane region" description="Helical" evidence="1">
    <location>
        <begin position="47"/>
        <end position="71"/>
    </location>
</feature>
<keyword evidence="1" id="KW-0812">Transmembrane</keyword>
<reference evidence="3" key="1">
    <citation type="submission" date="2015-01" db="EMBL/GenBank/DDBJ databases">
        <authorList>
            <person name="Aksoy S."/>
            <person name="Warren W."/>
            <person name="Wilson R.K."/>
        </authorList>
    </citation>
    <scope>NUCLEOTIDE SEQUENCE [LARGE SCALE GENOMIC DNA]</scope>
    <source>
        <strain evidence="3">IAEA</strain>
    </source>
</reference>
<evidence type="ECO:0000313" key="3">
    <source>
        <dbReference type="Proteomes" id="UP000092460"/>
    </source>
</evidence>